<reference evidence="2 3" key="1">
    <citation type="submission" date="2022-09" db="EMBL/GenBank/DDBJ databases">
        <authorList>
            <person name="Palmer J.M."/>
        </authorList>
    </citation>
    <scope>NUCLEOTIDE SEQUENCE [LARGE SCALE GENOMIC DNA]</scope>
    <source>
        <strain evidence="2 3">DSM 7382</strain>
    </source>
</reference>
<gene>
    <name evidence="2" type="ORF">QCA50_018198</name>
</gene>
<name>A0AAW0FDA4_9APHY</name>
<organism evidence="2 3">
    <name type="scientific">Cerrena zonata</name>
    <dbReference type="NCBI Taxonomy" id="2478898"/>
    <lineage>
        <taxon>Eukaryota</taxon>
        <taxon>Fungi</taxon>
        <taxon>Dikarya</taxon>
        <taxon>Basidiomycota</taxon>
        <taxon>Agaricomycotina</taxon>
        <taxon>Agaricomycetes</taxon>
        <taxon>Polyporales</taxon>
        <taxon>Cerrenaceae</taxon>
        <taxon>Cerrena</taxon>
    </lineage>
</organism>
<dbReference type="Proteomes" id="UP001385951">
    <property type="component" value="Unassembled WGS sequence"/>
</dbReference>
<dbReference type="EMBL" id="JASBNA010000067">
    <property type="protein sequence ID" value="KAK7678763.1"/>
    <property type="molecule type" value="Genomic_DNA"/>
</dbReference>
<evidence type="ECO:0000256" key="1">
    <source>
        <dbReference type="SAM" id="MobiDB-lite"/>
    </source>
</evidence>
<evidence type="ECO:0000313" key="3">
    <source>
        <dbReference type="Proteomes" id="UP001385951"/>
    </source>
</evidence>
<comment type="caution">
    <text evidence="2">The sequence shown here is derived from an EMBL/GenBank/DDBJ whole genome shotgun (WGS) entry which is preliminary data.</text>
</comment>
<protein>
    <submittedName>
        <fullName evidence="2">Uncharacterized protein</fullName>
    </submittedName>
</protein>
<evidence type="ECO:0000313" key="2">
    <source>
        <dbReference type="EMBL" id="KAK7678763.1"/>
    </source>
</evidence>
<feature type="compositionally biased region" description="Polar residues" evidence="1">
    <location>
        <begin position="1"/>
        <end position="20"/>
    </location>
</feature>
<dbReference type="AlphaFoldDB" id="A0AAW0FDA4"/>
<proteinExistence type="predicted"/>
<sequence length="205" mass="22838">MFLPTPSTTKKNNTSPTRNLTAPPAIDFSKLYSNEEEEDTSFQDDTNLSIGESIKVSDITCDTTRDSLSLPILKESFISPQKDTKSIQSDSIFLSPSTPGPQLIDEETINHWHGKSFNNEFSSDDELSDEEFFPTSITLENPFIQDSSPRFKSHSTPTIKVKNPFDSESSPILGKGQIDYSTHAEYINNKTGAILHPPHLIQISL</sequence>
<accession>A0AAW0FDA4</accession>
<keyword evidence="3" id="KW-1185">Reference proteome</keyword>
<feature type="region of interest" description="Disordered" evidence="1">
    <location>
        <begin position="1"/>
        <end position="25"/>
    </location>
</feature>